<gene>
    <name evidence="3" type="ORF">J2853_009619</name>
</gene>
<dbReference type="InterPro" id="IPR027417">
    <property type="entry name" value="P-loop_NTPase"/>
</dbReference>
<evidence type="ECO:0000313" key="3">
    <source>
        <dbReference type="EMBL" id="MDP9850323.1"/>
    </source>
</evidence>
<evidence type="ECO:0000256" key="2">
    <source>
        <dbReference type="SAM" id="Phobius"/>
    </source>
</evidence>
<dbReference type="Proteomes" id="UP001225356">
    <property type="component" value="Unassembled WGS sequence"/>
</dbReference>
<comment type="caution">
    <text evidence="3">The sequence shown here is derived from an EMBL/GenBank/DDBJ whole genome shotgun (WGS) entry which is preliminary data.</text>
</comment>
<protein>
    <recommendedName>
        <fullName evidence="5">FtsK domain-containing protein</fullName>
    </recommendedName>
</protein>
<dbReference type="Gene3D" id="3.40.50.300">
    <property type="entry name" value="P-loop containing nucleotide triphosphate hydrolases"/>
    <property type="match status" value="1"/>
</dbReference>
<reference evidence="3 4" key="1">
    <citation type="submission" date="2023-07" db="EMBL/GenBank/DDBJ databases">
        <title>Sequencing the genomes of 1000 actinobacteria strains.</title>
        <authorList>
            <person name="Klenk H.-P."/>
        </authorList>
    </citation>
    <scope>NUCLEOTIDE SEQUENCE [LARGE SCALE GENOMIC DNA]</scope>
    <source>
        <strain evidence="3 4">DSM 46740</strain>
    </source>
</reference>
<name>A0ABT9QVK2_9ACTN</name>
<keyword evidence="2" id="KW-0472">Membrane</keyword>
<sequence length="674" mass="72081">MTTITDSMNPAETEAPSSPLNPLLPLASPVAQQTRHTFGAELHRATKSLLWASRKGLYPPAVMGGLYGAGALLHESGVHPLYVLAGSGAALAAGVSLRGARTWLTKATWRSRWAAGCLAAATAWSTAAVTAGAGMDTPMPTALIVGGSVLAAPWWWIHRLRTTEHRPAPATAPAAGPAAITASEPLRAIEAAPAPHEHQLAWNEHVGAPGHSLTGSALIDPEPIIDHNGDPNGMAWIIDGGSARHPYARMRGAMEEIKATLDRPHVDSLIYLDQDPDQYKTRGRLVVLERNPLIQNNFWRSPGLNPATGLVPISVYPDGSGYAYYVLYQPGWGTPNDLVVGVPGSGKSNVLLVIVAESLCAGSAVMLFDPHGGKAFPEVVPRVTKSFLDGGEIYAGMRGLQAAHAERLEILHEVGEQRMGPEFGHPILHAVIDEASKKSVLGNPIISELLSEVGREGRKLWIKLTVALQDPSVEQGFYNNSALRKLLLAGNALLFRVASAEDSRMVRKGNIEVAPHELPAYFDQAMTLRTTGLGYMLTGTPSELPSRTQRMVSQAFAAHVPVGSPLDDRTGEAWQRGYEQGIRELERLAGQADTAAPAAGVASLRSVPDGKSDPDAKAALVQLFRERGQLTLPEIREARICSPSHTFNLLNQLTDEQVIEKPAGSRGVYVLRAS</sequence>
<feature type="region of interest" description="Disordered" evidence="1">
    <location>
        <begin position="1"/>
        <end position="22"/>
    </location>
</feature>
<evidence type="ECO:0008006" key="5">
    <source>
        <dbReference type="Google" id="ProtNLM"/>
    </source>
</evidence>
<evidence type="ECO:0000256" key="1">
    <source>
        <dbReference type="SAM" id="MobiDB-lite"/>
    </source>
</evidence>
<keyword evidence="2" id="KW-0812">Transmembrane</keyword>
<accession>A0ABT9QVK2</accession>
<proteinExistence type="predicted"/>
<keyword evidence="4" id="KW-1185">Reference proteome</keyword>
<organism evidence="3 4">
    <name type="scientific">Streptosporangium lutulentum</name>
    <dbReference type="NCBI Taxonomy" id="1461250"/>
    <lineage>
        <taxon>Bacteria</taxon>
        <taxon>Bacillati</taxon>
        <taxon>Actinomycetota</taxon>
        <taxon>Actinomycetes</taxon>
        <taxon>Streptosporangiales</taxon>
        <taxon>Streptosporangiaceae</taxon>
        <taxon>Streptosporangium</taxon>
    </lineage>
</organism>
<keyword evidence="2" id="KW-1133">Transmembrane helix</keyword>
<feature type="transmembrane region" description="Helical" evidence="2">
    <location>
        <begin position="57"/>
        <end position="74"/>
    </location>
</feature>
<dbReference type="RefSeq" id="WP_307569284.1">
    <property type="nucleotide sequence ID" value="NZ_JAUSQU010000002.1"/>
</dbReference>
<feature type="transmembrane region" description="Helical" evidence="2">
    <location>
        <begin position="112"/>
        <end position="133"/>
    </location>
</feature>
<feature type="transmembrane region" description="Helical" evidence="2">
    <location>
        <begin position="80"/>
        <end position="100"/>
    </location>
</feature>
<dbReference type="SUPFAM" id="SSF52540">
    <property type="entry name" value="P-loop containing nucleoside triphosphate hydrolases"/>
    <property type="match status" value="1"/>
</dbReference>
<dbReference type="EMBL" id="JAUSQU010000002">
    <property type="protein sequence ID" value="MDP9850323.1"/>
    <property type="molecule type" value="Genomic_DNA"/>
</dbReference>
<evidence type="ECO:0000313" key="4">
    <source>
        <dbReference type="Proteomes" id="UP001225356"/>
    </source>
</evidence>
<feature type="compositionally biased region" description="Polar residues" evidence="1">
    <location>
        <begin position="1"/>
        <end position="10"/>
    </location>
</feature>